<evidence type="ECO:0000313" key="3">
    <source>
        <dbReference type="Proteomes" id="UP000717364"/>
    </source>
</evidence>
<name>A0A947DCW4_9CYAN</name>
<proteinExistence type="predicted"/>
<dbReference type="EMBL" id="JADOES010000003">
    <property type="protein sequence ID" value="MBT9314164.1"/>
    <property type="molecule type" value="Genomic_DNA"/>
</dbReference>
<feature type="domain" description="DUF4168" evidence="1">
    <location>
        <begin position="67"/>
        <end position="168"/>
    </location>
</feature>
<dbReference type="InterPro" id="IPR025433">
    <property type="entry name" value="DUF4168"/>
</dbReference>
<protein>
    <submittedName>
        <fullName evidence="2">DUF4168 domain-containing protein</fullName>
    </submittedName>
</protein>
<reference evidence="2" key="1">
    <citation type="submission" date="2020-11" db="EMBL/GenBank/DDBJ databases">
        <authorList>
            <person name="Konstantinou D."/>
            <person name="Gkelis S."/>
            <person name="Popin R."/>
            <person name="Fewer D."/>
            <person name="Sivonen K."/>
        </authorList>
    </citation>
    <scope>NUCLEOTIDE SEQUENCE</scope>
    <source>
        <strain evidence="2">TAU-MAC 1115</strain>
    </source>
</reference>
<evidence type="ECO:0000259" key="1">
    <source>
        <dbReference type="Pfam" id="PF13767"/>
    </source>
</evidence>
<dbReference type="Pfam" id="PF13767">
    <property type="entry name" value="DUF4168"/>
    <property type="match status" value="1"/>
</dbReference>
<dbReference type="Proteomes" id="UP000717364">
    <property type="component" value="Unassembled WGS sequence"/>
</dbReference>
<reference evidence="2" key="2">
    <citation type="journal article" date="2021" name="Mar. Drugs">
        <title>Genome Reduction and Secondary Metabolism of the Marine Sponge-Associated Cyanobacterium Leptothoe.</title>
        <authorList>
            <person name="Konstantinou D."/>
            <person name="Popin R.V."/>
            <person name="Fewer D.P."/>
            <person name="Sivonen K."/>
            <person name="Gkelis S."/>
        </authorList>
    </citation>
    <scope>NUCLEOTIDE SEQUENCE</scope>
    <source>
        <strain evidence="2">TAU-MAC 1115</strain>
    </source>
</reference>
<evidence type="ECO:0000313" key="2">
    <source>
        <dbReference type="EMBL" id="MBT9314164.1"/>
    </source>
</evidence>
<sequence length="176" mass="20060">MQYRYFLIRIGQFLLGIAMMLPRRSSNAIPHPSRWVVRASLGLVGSTLAWWSLSTLWHSGYAQTFTAQEISNYAAAIVAMEDIRRAAYGEISDLMTIANEDVTRYDLRCLSADALKTLPRTIRSQVRRELIDYCNDAQKIVQDAGLTVQLFNSITVNHRENAELVNQIQLEIARIR</sequence>
<dbReference type="AlphaFoldDB" id="A0A947DCW4"/>
<accession>A0A947DCW4</accession>
<comment type="caution">
    <text evidence="2">The sequence shown here is derived from an EMBL/GenBank/DDBJ whole genome shotgun (WGS) entry which is preliminary data.</text>
</comment>
<gene>
    <name evidence="2" type="ORF">IXB50_01845</name>
</gene>
<organism evidence="2 3">
    <name type="scientific">Leptothoe spongobia TAU-MAC 1115</name>
    <dbReference type="NCBI Taxonomy" id="1967444"/>
    <lineage>
        <taxon>Bacteria</taxon>
        <taxon>Bacillati</taxon>
        <taxon>Cyanobacteriota</taxon>
        <taxon>Cyanophyceae</taxon>
        <taxon>Nodosilineales</taxon>
        <taxon>Cymatolegaceae</taxon>
        <taxon>Leptothoe</taxon>
        <taxon>Leptothoe spongobia</taxon>
    </lineage>
</organism>
<keyword evidence="3" id="KW-1185">Reference proteome</keyword>